<keyword evidence="3" id="KW-1185">Reference proteome</keyword>
<dbReference type="PANTHER" id="PTHR32091">
    <property type="entry name" value="EUKARYOTIC TRANSLATION INITIATION FACTOR 4B"/>
    <property type="match status" value="1"/>
</dbReference>
<feature type="region of interest" description="Disordered" evidence="1">
    <location>
        <begin position="156"/>
        <end position="225"/>
    </location>
</feature>
<dbReference type="InterPro" id="IPR010433">
    <property type="entry name" value="EIF-4B_pln"/>
</dbReference>
<organism evidence="2 3">
    <name type="scientific">Jatropha curcas</name>
    <name type="common">Barbados nut</name>
    <dbReference type="NCBI Taxonomy" id="180498"/>
    <lineage>
        <taxon>Eukaryota</taxon>
        <taxon>Viridiplantae</taxon>
        <taxon>Streptophyta</taxon>
        <taxon>Embryophyta</taxon>
        <taxon>Tracheophyta</taxon>
        <taxon>Spermatophyta</taxon>
        <taxon>Magnoliopsida</taxon>
        <taxon>eudicotyledons</taxon>
        <taxon>Gunneridae</taxon>
        <taxon>Pentapetalae</taxon>
        <taxon>rosids</taxon>
        <taxon>fabids</taxon>
        <taxon>Malpighiales</taxon>
        <taxon>Euphorbiaceae</taxon>
        <taxon>Crotonoideae</taxon>
        <taxon>Jatropheae</taxon>
        <taxon>Jatropha</taxon>
    </lineage>
</organism>
<feature type="compositionally biased region" description="Low complexity" evidence="1">
    <location>
        <begin position="28"/>
        <end position="39"/>
    </location>
</feature>
<sequence>MVESESRLDRQVHSSWADEVEKEEEEVAQAQAQLQQKQKPNPFGSARPREIVLQEKGIDWRKLDLHLQQKSPLRQEAPNEKSRKENIPDANLEFNLLAARNKMPLFVPPLRFPPKNMIAYNLYGFDNGQQDFHRRSNLKPNGIQRSQSHEQRLQQLKKNGSKVESAQSVGKGGNLQNPRRKFNGNGQHLPSNAKDWKNIKDGFALGEGAKERLPSNQSCSRSRKN</sequence>
<dbReference type="GO" id="GO:0003743">
    <property type="term" value="F:translation initiation factor activity"/>
    <property type="evidence" value="ECO:0007669"/>
    <property type="project" value="InterPro"/>
</dbReference>
<feature type="region of interest" description="Disordered" evidence="1">
    <location>
        <begin position="1"/>
        <end position="50"/>
    </location>
</feature>
<feature type="compositionally biased region" description="Acidic residues" evidence="1">
    <location>
        <begin position="18"/>
        <end position="27"/>
    </location>
</feature>
<dbReference type="STRING" id="180498.A0A067K7L0"/>
<feature type="compositionally biased region" description="Polar residues" evidence="1">
    <location>
        <begin position="156"/>
        <end position="168"/>
    </location>
</feature>
<accession>A0A067K7L0</accession>
<protein>
    <submittedName>
        <fullName evidence="2">Uncharacterized protein</fullName>
    </submittedName>
</protein>
<proteinExistence type="predicted"/>
<dbReference type="OrthoDB" id="985902at2759"/>
<gene>
    <name evidence="2" type="ORF">JCGZ_14001</name>
</gene>
<dbReference type="Pfam" id="PF06273">
    <property type="entry name" value="eIF-4B"/>
    <property type="match status" value="1"/>
</dbReference>
<name>A0A067K7L0_JATCU</name>
<evidence type="ECO:0000313" key="2">
    <source>
        <dbReference type="EMBL" id="KDP28230.1"/>
    </source>
</evidence>
<dbReference type="KEGG" id="jcu:105642595"/>
<dbReference type="AlphaFoldDB" id="A0A067K7L0"/>
<evidence type="ECO:0000313" key="3">
    <source>
        <dbReference type="Proteomes" id="UP000027138"/>
    </source>
</evidence>
<dbReference type="GO" id="GO:0003729">
    <property type="term" value="F:mRNA binding"/>
    <property type="evidence" value="ECO:0007669"/>
    <property type="project" value="TreeGrafter"/>
</dbReference>
<feature type="compositionally biased region" description="Basic and acidic residues" evidence="1">
    <location>
        <begin position="1"/>
        <end position="12"/>
    </location>
</feature>
<dbReference type="EMBL" id="KK914782">
    <property type="protein sequence ID" value="KDP28230.1"/>
    <property type="molecule type" value="Genomic_DNA"/>
</dbReference>
<dbReference type="Proteomes" id="UP000027138">
    <property type="component" value="Unassembled WGS sequence"/>
</dbReference>
<dbReference type="PANTHER" id="PTHR32091:SF24">
    <property type="entry name" value="DUF4005 DOMAIN-CONTAINING PROTEIN"/>
    <property type="match status" value="1"/>
</dbReference>
<reference evidence="2 3" key="1">
    <citation type="journal article" date="2014" name="PLoS ONE">
        <title>Global Analysis of Gene Expression Profiles in Physic Nut (Jatropha curcas L.) Seedlings Exposed to Salt Stress.</title>
        <authorList>
            <person name="Zhang L."/>
            <person name="Zhang C."/>
            <person name="Wu P."/>
            <person name="Chen Y."/>
            <person name="Li M."/>
            <person name="Jiang H."/>
            <person name="Wu G."/>
        </authorList>
    </citation>
    <scope>NUCLEOTIDE SEQUENCE [LARGE SCALE GENOMIC DNA]</scope>
    <source>
        <strain evidence="3">cv. GZQX0401</strain>
        <tissue evidence="2">Young leaves</tissue>
    </source>
</reference>
<feature type="compositionally biased region" description="Polar residues" evidence="1">
    <location>
        <begin position="214"/>
        <end position="225"/>
    </location>
</feature>
<evidence type="ECO:0000256" key="1">
    <source>
        <dbReference type="SAM" id="MobiDB-lite"/>
    </source>
</evidence>